<dbReference type="InterPro" id="IPR023088">
    <property type="entry name" value="PDEase"/>
</dbReference>
<keyword evidence="2 7" id="KW-0479">Metal-binding</keyword>
<evidence type="ECO:0000256" key="6">
    <source>
        <dbReference type="PIRSR" id="PIRSR623088-2"/>
    </source>
</evidence>
<gene>
    <name evidence="11" type="primary">pde5ab</name>
</gene>
<feature type="binding site" evidence="7">
    <location>
        <position position="663"/>
    </location>
    <ligand>
        <name>Zn(2+)</name>
        <dbReference type="ChEBI" id="CHEBI:29105"/>
        <label>1</label>
    </ligand>
</feature>
<dbReference type="FunFam" id="3.30.450.40:FF:000004">
    <property type="entry name" value="Phosphodiesterase"/>
    <property type="match status" value="1"/>
</dbReference>
<dbReference type="Proteomes" id="UP000694680">
    <property type="component" value="Chromosome 18"/>
</dbReference>
<organism evidence="11 12">
    <name type="scientific">Gouania willdenowi</name>
    <name type="common">Blunt-snouted clingfish</name>
    <name type="synonym">Lepadogaster willdenowi</name>
    <dbReference type="NCBI Taxonomy" id="441366"/>
    <lineage>
        <taxon>Eukaryota</taxon>
        <taxon>Metazoa</taxon>
        <taxon>Chordata</taxon>
        <taxon>Craniata</taxon>
        <taxon>Vertebrata</taxon>
        <taxon>Euteleostomi</taxon>
        <taxon>Actinopterygii</taxon>
        <taxon>Neopterygii</taxon>
        <taxon>Teleostei</taxon>
        <taxon>Neoteleostei</taxon>
        <taxon>Acanthomorphata</taxon>
        <taxon>Ovalentaria</taxon>
        <taxon>Blenniimorphae</taxon>
        <taxon>Blenniiformes</taxon>
        <taxon>Gobiesocoidei</taxon>
        <taxon>Gobiesocidae</taxon>
        <taxon>Gobiesocinae</taxon>
        <taxon>Gouania</taxon>
    </lineage>
</organism>
<dbReference type="InterPro" id="IPR002073">
    <property type="entry name" value="PDEase_catalytic_dom"/>
</dbReference>
<evidence type="ECO:0000313" key="12">
    <source>
        <dbReference type="Proteomes" id="UP000694680"/>
    </source>
</evidence>
<dbReference type="Gene3D" id="1.10.1300.10">
    <property type="entry name" value="3'5'-cyclic nucleotide phosphodiesterase, catalytic domain"/>
    <property type="match status" value="2"/>
</dbReference>
<dbReference type="GO" id="GO:0046872">
    <property type="term" value="F:metal ion binding"/>
    <property type="evidence" value="ECO:0007669"/>
    <property type="project" value="UniProtKB-KW"/>
</dbReference>
<sequence length="863" mass="97443">MEERCSADEMMEAWLDDHLDFTHSYFVRKASREMVNAWFAERVHTIQPPASKDNPPQQRVHQSSPILSSALAILDNRCPSPATVPSPGPGTPTRKISASEFDRPLRPIVVKDSEGSLTFLSDADRETVTLRGSVMGEGGVSGGGNNGGDRNSGGDRCARLLELVKDVSSHLDVTALCHKIFLHINELIAADRYSLFLVGEDSSNKKFLVSRLFDVAEGSTLEESSSSCIRLEWNKGIVGHVAATGQPLNIRNAYEDPRFNAEVDLITGYKTQSILCLPIKNHREEVVGVAQAINKKCGLDGAFTEQDEKDFSAYLAFSGIVLHNAQLYETSQLENRRNQVLLDLASLIFEEQQCLEVLLRRIAGTMLSFMQARACTVFIADEDSLNSFSSVFHMDYEELGEVLDGQKRDCDVNQINYMYAQYVKNTMQPLNIADVTKDQRFPWTSEAPDHTSNQIKSLLCTPIRNGKKDKVIGVCQLVNKMDEASGSVKAFNRNDEQFLEAFAIFCGLGIQNTQMYETVERAMAKQEVTLEVLSYHASAGEDESRELQVTALATVPSAQSFRLMDFSFSDFELSDTETTLAAVRMFIDLNLVQNFQMKYTVRSLCQWILSVKKNYRRNVAYHNWRHAFNTAQCMFALIKSGRMQSYLSDLEVLALMIATLSHDLDHRGVNNSYIQRNILKSWPSLSLFLQGNQILSGLSLDEYKATLKMIERAILATDLALYMKRRGEFFELTKNSQFVWEDDNHRDLLRSMLMTACDISAITKPWPVQKRIAELVATEFFEQGDKERRELNIEPIDLMNREKRDKIPSMQVSFIDAICIQLYETLTGMSEYCSPLLNGCLENRQHWKHLADECEKGLVNGLA</sequence>
<dbReference type="Ensembl" id="ENSGWIT00000027729.1">
    <property type="protein sequence ID" value="ENSGWIP00000025372.1"/>
    <property type="gene ID" value="ENSGWIG00000013368.1"/>
</dbReference>
<name>A0A8C5ESL6_GOUWI</name>
<reference evidence="11" key="3">
    <citation type="submission" date="2025-09" db="UniProtKB">
        <authorList>
            <consortium name="Ensembl"/>
        </authorList>
    </citation>
    <scope>IDENTIFICATION</scope>
</reference>
<evidence type="ECO:0000256" key="7">
    <source>
        <dbReference type="PIRSR" id="PIRSR623088-3"/>
    </source>
</evidence>
<dbReference type="InterPro" id="IPR023174">
    <property type="entry name" value="PDEase_CS"/>
</dbReference>
<evidence type="ECO:0000256" key="4">
    <source>
        <dbReference type="ARBA" id="ARBA00022801"/>
    </source>
</evidence>
<dbReference type="GO" id="GO:0007165">
    <property type="term" value="P:signal transduction"/>
    <property type="evidence" value="ECO:0007669"/>
    <property type="project" value="InterPro"/>
</dbReference>
<proteinExistence type="inferred from homology"/>
<dbReference type="SMART" id="SM00065">
    <property type="entry name" value="GAF"/>
    <property type="match status" value="2"/>
</dbReference>
<accession>A0A8C5ESL6</accession>
<evidence type="ECO:0000256" key="2">
    <source>
        <dbReference type="ARBA" id="ARBA00022723"/>
    </source>
</evidence>
<feature type="binding site" evidence="7">
    <location>
        <position position="663"/>
    </location>
    <ligand>
        <name>Zn(2+)</name>
        <dbReference type="ChEBI" id="CHEBI:29105"/>
        <label>2</label>
    </ligand>
</feature>
<feature type="binding site" evidence="6">
    <location>
        <begin position="622"/>
        <end position="626"/>
    </location>
    <ligand>
        <name>AMP</name>
        <dbReference type="ChEBI" id="CHEBI:456215"/>
    </ligand>
</feature>
<dbReference type="CDD" id="cd00077">
    <property type="entry name" value="HDc"/>
    <property type="match status" value="1"/>
</dbReference>
<evidence type="ECO:0000256" key="1">
    <source>
        <dbReference type="ARBA" id="ARBA00022535"/>
    </source>
</evidence>
<dbReference type="InterPro" id="IPR003607">
    <property type="entry name" value="HD/PDEase_dom"/>
</dbReference>
<evidence type="ECO:0000256" key="9">
    <source>
        <dbReference type="SAM" id="MobiDB-lite"/>
    </source>
</evidence>
<feature type="binding site" evidence="6">
    <location>
        <position position="663"/>
    </location>
    <ligand>
        <name>AMP</name>
        <dbReference type="ChEBI" id="CHEBI:456215"/>
    </ligand>
</feature>
<dbReference type="InterPro" id="IPR029016">
    <property type="entry name" value="GAF-like_dom_sf"/>
</dbReference>
<comment type="similarity">
    <text evidence="8">Belongs to the cyclic nucleotide phosphodiesterase family.</text>
</comment>
<feature type="binding site" evidence="7">
    <location>
        <position position="626"/>
    </location>
    <ligand>
        <name>Zn(2+)</name>
        <dbReference type="ChEBI" id="CHEBI:29105"/>
        <label>1</label>
    </ligand>
</feature>
<dbReference type="Pfam" id="PF01590">
    <property type="entry name" value="GAF"/>
    <property type="match status" value="2"/>
</dbReference>
<dbReference type="SUPFAM" id="SSF55781">
    <property type="entry name" value="GAF domain-like"/>
    <property type="match status" value="2"/>
</dbReference>
<dbReference type="Pfam" id="PF00233">
    <property type="entry name" value="PDEase_I"/>
    <property type="match status" value="2"/>
</dbReference>
<dbReference type="Gene3D" id="3.30.450.40">
    <property type="match status" value="2"/>
</dbReference>
<feature type="binding site" evidence="7">
    <location>
        <position position="662"/>
    </location>
    <ligand>
        <name>Zn(2+)</name>
        <dbReference type="ChEBI" id="CHEBI:29105"/>
        <label>1</label>
    </ligand>
</feature>
<feature type="binding site" evidence="6">
    <location>
        <position position="811"/>
    </location>
    <ligand>
        <name>AMP</name>
        <dbReference type="ChEBI" id="CHEBI:456215"/>
    </ligand>
</feature>
<dbReference type="FunFam" id="3.30.450.40:FF:000015">
    <property type="entry name" value="Phosphodiesterase"/>
    <property type="match status" value="1"/>
</dbReference>
<feature type="binding site" evidence="6">
    <location>
        <position position="758"/>
    </location>
    <ligand>
        <name>AMP</name>
        <dbReference type="ChEBI" id="CHEBI:456215"/>
    </ligand>
</feature>
<evidence type="ECO:0000313" key="11">
    <source>
        <dbReference type="Ensembl" id="ENSGWIP00000025372.1"/>
    </source>
</evidence>
<feature type="domain" description="PDEase" evidence="10">
    <location>
        <begin position="543"/>
        <end position="854"/>
    </location>
</feature>
<protein>
    <recommendedName>
        <fullName evidence="8">Phosphodiesterase</fullName>
        <ecNumber evidence="8">3.1.4.-</ecNumber>
    </recommendedName>
</protein>
<feature type="region of interest" description="Disordered" evidence="9">
    <location>
        <begin position="77"/>
        <end position="97"/>
    </location>
</feature>
<dbReference type="GO" id="GO:0004114">
    <property type="term" value="F:3',5'-cyclic-nucleotide phosphodiesterase activity"/>
    <property type="evidence" value="ECO:0007669"/>
    <property type="project" value="InterPro"/>
</dbReference>
<dbReference type="InterPro" id="IPR003018">
    <property type="entry name" value="GAF"/>
</dbReference>
<dbReference type="PROSITE" id="PS51845">
    <property type="entry name" value="PDEASE_I_2"/>
    <property type="match status" value="1"/>
</dbReference>
<evidence type="ECO:0000256" key="8">
    <source>
        <dbReference type="RuleBase" id="RU363067"/>
    </source>
</evidence>
<dbReference type="PANTHER" id="PTHR11347">
    <property type="entry name" value="CYCLIC NUCLEOTIDE PHOSPHODIESTERASE"/>
    <property type="match status" value="1"/>
</dbReference>
<dbReference type="AlphaFoldDB" id="A0A8C5ESL6"/>
<dbReference type="EC" id="3.1.4.-" evidence="8"/>
<feature type="active site" description="Proton donor" evidence="5">
    <location>
        <position position="622"/>
    </location>
</feature>
<dbReference type="SMART" id="SM00471">
    <property type="entry name" value="HDc"/>
    <property type="match status" value="1"/>
</dbReference>
<dbReference type="PROSITE" id="PS00126">
    <property type="entry name" value="PDEASE_I_1"/>
    <property type="match status" value="1"/>
</dbReference>
<reference evidence="11" key="2">
    <citation type="submission" date="2025-08" db="UniProtKB">
        <authorList>
            <consortium name="Ensembl"/>
        </authorList>
    </citation>
    <scope>IDENTIFICATION</scope>
</reference>
<evidence type="ECO:0000256" key="3">
    <source>
        <dbReference type="ARBA" id="ARBA00022737"/>
    </source>
</evidence>
<keyword evidence="3" id="KW-0677">Repeat</keyword>
<dbReference type="SUPFAM" id="SSF109604">
    <property type="entry name" value="HD-domain/PDEase-like"/>
    <property type="match status" value="1"/>
</dbReference>
<comment type="cofactor">
    <cofactor evidence="8">
        <name>a divalent metal cation</name>
        <dbReference type="ChEBI" id="CHEBI:60240"/>
    </cofactor>
    <text evidence="8">Binds 2 divalent metal cations per subunit. Site 1 may preferentially bind zinc ions, while site 2 has a preference for magnesium and/or manganese ions.</text>
</comment>
<keyword evidence="12" id="KW-1185">Reference proteome</keyword>
<evidence type="ECO:0000259" key="10">
    <source>
        <dbReference type="PROSITE" id="PS51845"/>
    </source>
</evidence>
<dbReference type="InterPro" id="IPR036971">
    <property type="entry name" value="PDEase_catalytic_dom_sf"/>
</dbReference>
<keyword evidence="4 8" id="KW-0378">Hydrolase</keyword>
<reference evidence="11" key="1">
    <citation type="submission" date="2020-06" db="EMBL/GenBank/DDBJ databases">
        <authorList>
            <consortium name="Wellcome Sanger Institute Data Sharing"/>
        </authorList>
    </citation>
    <scope>NUCLEOTIDE SEQUENCE [LARGE SCALE GENOMIC DNA]</scope>
</reference>
<feature type="binding site" evidence="7">
    <location>
        <position position="758"/>
    </location>
    <ligand>
        <name>Zn(2+)</name>
        <dbReference type="ChEBI" id="CHEBI:29105"/>
        <label>1</label>
    </ligand>
</feature>
<evidence type="ECO:0000256" key="5">
    <source>
        <dbReference type="PIRSR" id="PIRSR623088-1"/>
    </source>
</evidence>
<dbReference type="PRINTS" id="PR00387">
    <property type="entry name" value="PDIESTERASE1"/>
</dbReference>
<keyword evidence="1" id="KW-0140">cGMP</keyword>